<gene>
    <name evidence="1" type="ORF">BDV95DRAFT_606362</name>
</gene>
<dbReference type="OrthoDB" id="4790878at2759"/>
<dbReference type="PANTHER" id="PTHR42085">
    <property type="entry name" value="F-BOX DOMAIN-CONTAINING PROTEIN"/>
    <property type="match status" value="1"/>
</dbReference>
<name>A0A7C8IFE9_9PLEO</name>
<organism evidence="1 2">
    <name type="scientific">Massariosphaeria phaeospora</name>
    <dbReference type="NCBI Taxonomy" id="100035"/>
    <lineage>
        <taxon>Eukaryota</taxon>
        <taxon>Fungi</taxon>
        <taxon>Dikarya</taxon>
        <taxon>Ascomycota</taxon>
        <taxon>Pezizomycotina</taxon>
        <taxon>Dothideomycetes</taxon>
        <taxon>Pleosporomycetidae</taxon>
        <taxon>Pleosporales</taxon>
        <taxon>Pleosporales incertae sedis</taxon>
        <taxon>Massariosphaeria</taxon>
    </lineage>
</organism>
<dbReference type="AlphaFoldDB" id="A0A7C8IFE9"/>
<keyword evidence="2" id="KW-1185">Reference proteome</keyword>
<dbReference type="PANTHER" id="PTHR42085:SF1">
    <property type="entry name" value="F-BOX DOMAIN-CONTAINING PROTEIN"/>
    <property type="match status" value="1"/>
</dbReference>
<dbReference type="EMBL" id="JAADJZ010000009">
    <property type="protein sequence ID" value="KAF2872790.1"/>
    <property type="molecule type" value="Genomic_DNA"/>
</dbReference>
<comment type="caution">
    <text evidence="1">The sequence shown here is derived from an EMBL/GenBank/DDBJ whole genome shotgun (WGS) entry which is preliminary data.</text>
</comment>
<evidence type="ECO:0000313" key="2">
    <source>
        <dbReference type="Proteomes" id="UP000481861"/>
    </source>
</evidence>
<proteinExistence type="predicted"/>
<sequence>MSLECSHGDPQSPFLQLPGDIRNSIYEFAFYCPDGLFCTEKKEPDGSRKLVITGSDHEEFNTLKFVCRQLYWETAGLELKSNQICFRPSQSSEHNANRTSPTLCIPLFFHFVETCTPSRLAWLTNVTIKEWDTYSEPERCVTKRCYEYINSQCDRIVDLQRFCVLHPKISVTFVIPGFGPIEHLRTAKFVWLGLALTRLLRGVDLIPTFPQGRLMRRPNAKYDAMSESAQRLVGGHHVENLRYMPPRSGWRLEDEEEMLQRSFVKDFGRLVGFLDTPARRLRSQAYLAFAMKLLQDGI</sequence>
<evidence type="ECO:0000313" key="1">
    <source>
        <dbReference type="EMBL" id="KAF2872790.1"/>
    </source>
</evidence>
<reference evidence="1 2" key="1">
    <citation type="submission" date="2020-01" db="EMBL/GenBank/DDBJ databases">
        <authorList>
            <consortium name="DOE Joint Genome Institute"/>
            <person name="Haridas S."/>
            <person name="Albert R."/>
            <person name="Binder M."/>
            <person name="Bloem J."/>
            <person name="Labutti K."/>
            <person name="Salamov A."/>
            <person name="Andreopoulos B."/>
            <person name="Baker S.E."/>
            <person name="Barry K."/>
            <person name="Bills G."/>
            <person name="Bluhm B.H."/>
            <person name="Cannon C."/>
            <person name="Castanera R."/>
            <person name="Culley D.E."/>
            <person name="Daum C."/>
            <person name="Ezra D."/>
            <person name="Gonzalez J.B."/>
            <person name="Henrissat B."/>
            <person name="Kuo A."/>
            <person name="Liang C."/>
            <person name="Lipzen A."/>
            <person name="Lutzoni F."/>
            <person name="Magnuson J."/>
            <person name="Mondo S."/>
            <person name="Nolan M."/>
            <person name="Ohm R."/>
            <person name="Pangilinan J."/>
            <person name="Park H.-J.H."/>
            <person name="Ramirez L."/>
            <person name="Alfaro M."/>
            <person name="Sun H."/>
            <person name="Tritt A."/>
            <person name="Yoshinaga Y."/>
            <person name="Zwiers L.-H.L."/>
            <person name="Turgeon B.G."/>
            <person name="Goodwin S.B."/>
            <person name="Spatafora J.W."/>
            <person name="Crous P.W."/>
            <person name="Grigoriev I.V."/>
        </authorList>
    </citation>
    <scope>NUCLEOTIDE SEQUENCE [LARGE SCALE GENOMIC DNA]</scope>
    <source>
        <strain evidence="1 2">CBS 611.86</strain>
    </source>
</reference>
<dbReference type="InterPro" id="IPR038883">
    <property type="entry name" value="AN11006-like"/>
</dbReference>
<dbReference type="Proteomes" id="UP000481861">
    <property type="component" value="Unassembled WGS sequence"/>
</dbReference>
<protein>
    <submittedName>
        <fullName evidence="1">Uncharacterized protein</fullName>
    </submittedName>
</protein>
<accession>A0A7C8IFE9</accession>